<feature type="transmembrane region" description="Helical" evidence="1">
    <location>
        <begin position="288"/>
        <end position="307"/>
    </location>
</feature>
<keyword evidence="1" id="KW-0812">Transmembrane</keyword>
<feature type="transmembrane region" description="Helical" evidence="1">
    <location>
        <begin position="386"/>
        <end position="405"/>
    </location>
</feature>
<comment type="caution">
    <text evidence="3">The sequence shown here is derived from an EMBL/GenBank/DDBJ whole genome shotgun (WGS) entry which is preliminary data.</text>
</comment>
<dbReference type="InterPro" id="IPR056657">
    <property type="entry name" value="DUF7755"/>
</dbReference>
<dbReference type="PANTHER" id="PTHR36330">
    <property type="entry name" value="LIPASE/LIPOOXYGENASE, PLAT/LH2 FAMILY PROTEIN"/>
    <property type="match status" value="1"/>
</dbReference>
<evidence type="ECO:0000313" key="4">
    <source>
        <dbReference type="Proteomes" id="UP001179952"/>
    </source>
</evidence>
<keyword evidence="1" id="KW-0472">Membrane</keyword>
<feature type="domain" description="DUF7755" evidence="2">
    <location>
        <begin position="98"/>
        <end position="246"/>
    </location>
</feature>
<keyword evidence="1" id="KW-1133">Transmembrane helix</keyword>
<keyword evidence="4" id="KW-1185">Reference proteome</keyword>
<proteinExistence type="predicted"/>
<dbReference type="EMBL" id="JAUJYN010000012">
    <property type="protein sequence ID" value="KAK1259039.1"/>
    <property type="molecule type" value="Genomic_DNA"/>
</dbReference>
<reference evidence="3" key="2">
    <citation type="submission" date="2023-06" db="EMBL/GenBank/DDBJ databases">
        <authorList>
            <person name="Ma L."/>
            <person name="Liu K.-W."/>
            <person name="Li Z."/>
            <person name="Hsiao Y.-Y."/>
            <person name="Qi Y."/>
            <person name="Fu T."/>
            <person name="Tang G."/>
            <person name="Zhang D."/>
            <person name="Sun W.-H."/>
            <person name="Liu D.-K."/>
            <person name="Li Y."/>
            <person name="Chen G.-Z."/>
            <person name="Liu X.-D."/>
            <person name="Liao X.-Y."/>
            <person name="Jiang Y.-T."/>
            <person name="Yu X."/>
            <person name="Hao Y."/>
            <person name="Huang J."/>
            <person name="Zhao X.-W."/>
            <person name="Ke S."/>
            <person name="Chen Y.-Y."/>
            <person name="Wu W.-L."/>
            <person name="Hsu J.-L."/>
            <person name="Lin Y.-F."/>
            <person name="Huang M.-D."/>
            <person name="Li C.-Y."/>
            <person name="Huang L."/>
            <person name="Wang Z.-W."/>
            <person name="Zhao X."/>
            <person name="Zhong W.-Y."/>
            <person name="Peng D.-H."/>
            <person name="Ahmad S."/>
            <person name="Lan S."/>
            <person name="Zhang J.-S."/>
            <person name="Tsai W.-C."/>
            <person name="Van De Peer Y."/>
            <person name="Liu Z.-J."/>
        </authorList>
    </citation>
    <scope>NUCLEOTIDE SEQUENCE</scope>
    <source>
        <strain evidence="3">SCP</strain>
        <tissue evidence="3">Leaves</tissue>
    </source>
</reference>
<dbReference type="Pfam" id="PF24938">
    <property type="entry name" value="DUF7755"/>
    <property type="match status" value="1"/>
</dbReference>
<organism evidence="3 4">
    <name type="scientific">Acorus gramineus</name>
    <name type="common">Dwarf sweet flag</name>
    <dbReference type="NCBI Taxonomy" id="55184"/>
    <lineage>
        <taxon>Eukaryota</taxon>
        <taxon>Viridiplantae</taxon>
        <taxon>Streptophyta</taxon>
        <taxon>Embryophyta</taxon>
        <taxon>Tracheophyta</taxon>
        <taxon>Spermatophyta</taxon>
        <taxon>Magnoliopsida</taxon>
        <taxon>Liliopsida</taxon>
        <taxon>Acoraceae</taxon>
        <taxon>Acorus</taxon>
    </lineage>
</organism>
<evidence type="ECO:0000313" key="3">
    <source>
        <dbReference type="EMBL" id="KAK1259039.1"/>
    </source>
</evidence>
<gene>
    <name evidence="3" type="ORF">QJS04_geneDACA010148</name>
</gene>
<accession>A0AAV9A4H0</accession>
<name>A0AAV9A4H0_ACOGR</name>
<evidence type="ECO:0000256" key="1">
    <source>
        <dbReference type="SAM" id="Phobius"/>
    </source>
</evidence>
<sequence length="416" mass="45166">MEVLSVKHTTSSLQLGLPKIWSLDKRLFGGVLRVPSKERVPSQHILKLHSVPLSKELALQDFQNFGRPSRLLPATDIMIYKESWEDLPLTVEVDKSCSFFIVQLCTSSDFGSSLSNSNSAILLCLIDTNGDSILQRIPSMSVQHVVKAGMVASEQIHFQRGSVDVVTFKGPQLAKIEALWIGVESGSWRLGGVNLTIISGAESSISSENGEEKLYSGWRYDFEQGDVQIGEDLGASMVELKPSFVTELAGIDFSTLLNMNFLQSSMPLGLKTSNEISMKEYSNLKLSLLVYDVALVFTGTSIAAITIGDDTAFAFFIGGMFGFLYLLSLQRSVDGLSASTSSENLSQLIGGFKGPLMNLALILASFIIAVKYGFGSEFVVLKPLDLLVGVAGFLSCKVAVVMAAFKPMQIGLEENK</sequence>
<reference evidence="3" key="1">
    <citation type="journal article" date="2023" name="Nat. Commun.">
        <title>Diploid and tetraploid genomes of Acorus and the evolution of monocots.</title>
        <authorList>
            <person name="Ma L."/>
            <person name="Liu K.W."/>
            <person name="Li Z."/>
            <person name="Hsiao Y.Y."/>
            <person name="Qi Y."/>
            <person name="Fu T."/>
            <person name="Tang G.D."/>
            <person name="Zhang D."/>
            <person name="Sun W.H."/>
            <person name="Liu D.K."/>
            <person name="Li Y."/>
            <person name="Chen G.Z."/>
            <person name="Liu X.D."/>
            <person name="Liao X.Y."/>
            <person name="Jiang Y.T."/>
            <person name="Yu X."/>
            <person name="Hao Y."/>
            <person name="Huang J."/>
            <person name="Zhao X.W."/>
            <person name="Ke S."/>
            <person name="Chen Y.Y."/>
            <person name="Wu W.L."/>
            <person name="Hsu J.L."/>
            <person name="Lin Y.F."/>
            <person name="Huang M.D."/>
            <person name="Li C.Y."/>
            <person name="Huang L."/>
            <person name="Wang Z.W."/>
            <person name="Zhao X."/>
            <person name="Zhong W.Y."/>
            <person name="Peng D.H."/>
            <person name="Ahmad S."/>
            <person name="Lan S."/>
            <person name="Zhang J.S."/>
            <person name="Tsai W.C."/>
            <person name="Van de Peer Y."/>
            <person name="Liu Z.J."/>
        </authorList>
    </citation>
    <scope>NUCLEOTIDE SEQUENCE</scope>
    <source>
        <strain evidence="3">SCP</strain>
    </source>
</reference>
<feature type="transmembrane region" description="Helical" evidence="1">
    <location>
        <begin position="313"/>
        <end position="329"/>
    </location>
</feature>
<dbReference type="Proteomes" id="UP001179952">
    <property type="component" value="Unassembled WGS sequence"/>
</dbReference>
<evidence type="ECO:0000259" key="2">
    <source>
        <dbReference type="Pfam" id="PF24938"/>
    </source>
</evidence>
<dbReference type="PANTHER" id="PTHR36330:SF2">
    <property type="entry name" value="LIPASE_LIPOOXYGENASE, PLAT_LH2 FAMILY PROTEIN"/>
    <property type="match status" value="1"/>
</dbReference>
<feature type="transmembrane region" description="Helical" evidence="1">
    <location>
        <begin position="356"/>
        <end position="374"/>
    </location>
</feature>
<dbReference type="AlphaFoldDB" id="A0AAV9A4H0"/>
<protein>
    <recommendedName>
        <fullName evidence="2">DUF7755 domain-containing protein</fullName>
    </recommendedName>
</protein>